<dbReference type="Proteomes" id="UP000199657">
    <property type="component" value="Unassembled WGS sequence"/>
</dbReference>
<evidence type="ECO:0000256" key="6">
    <source>
        <dbReference type="ARBA" id="ARBA00022989"/>
    </source>
</evidence>
<name>A0A1H8TDD6_9GAMM</name>
<evidence type="ECO:0000256" key="5">
    <source>
        <dbReference type="ARBA" id="ARBA00022692"/>
    </source>
</evidence>
<dbReference type="PANTHER" id="PTHR32089:SF112">
    <property type="entry name" value="LYSOZYME-LIKE PROTEIN-RELATED"/>
    <property type="match status" value="1"/>
</dbReference>
<dbReference type="InterPro" id="IPR003660">
    <property type="entry name" value="HAMP_dom"/>
</dbReference>
<dbReference type="PROSITE" id="PS50885">
    <property type="entry name" value="HAMP"/>
    <property type="match status" value="1"/>
</dbReference>
<evidence type="ECO:0000259" key="13">
    <source>
        <dbReference type="PROSITE" id="PS50192"/>
    </source>
</evidence>
<gene>
    <name evidence="15" type="ORF">SAMN04488052_10496</name>
</gene>
<dbReference type="Gene3D" id="3.30.450.20">
    <property type="entry name" value="PAS domain"/>
    <property type="match status" value="1"/>
</dbReference>
<dbReference type="CDD" id="cd06225">
    <property type="entry name" value="HAMP"/>
    <property type="match status" value="1"/>
</dbReference>
<sequence length="639" mass="68100">MWKKATLTQQLLALFGIPVLAAFIGVGLLASELVRDRVQGEITGSALELTRSGSAAIEQWLEIHTGYVQTLARTEELRSNDRDRITSLLETQGESMSDEYEVLIFVDTEGTAHYHHGGDPTDNSGRDYWQSIVEREEVSTVISDPLYSTSTGNPITVIAQRVEDEAGEVIGLVAVTVTLDTLAEVVAETTAREDAVPWAMSTDGVIIAHPDEDVRMEMNALDSGDASYRAMAESMQAGEEGVAHFEQRYGEPFTGVYAPIEGGAGWSLGVAIPDRVLLATVNELRTALAGAFLVALLALGAVIVLVARRISQPIKNTRDALAEIASGDADLTQRLTVHRDDELGQLSARFNDFVEQIQGLVQQVSGSASQLSAAAEELSASVGETRDQLQDQQSETDQVATSMNEMSATIQQVSENAAHAATAAGDSDKAAREGMEIAESNAAGIQEVAGNAEKAAEVVKQLNHDAEQVGTVLDVIHAITEQTNLLALNAAIEAARAGDHGRGFSVVADEVRQLASRTQTSTGEIREIVETLQSRIRDASETIEAGHASSAEAVERARMASESLQSINRATGHINDMNTQIASAAEEQSAAAEDINRSLSQIKEGVDATADGASQVSAASEEVAQLASSLQDRVQRFRV</sequence>
<evidence type="ECO:0000256" key="4">
    <source>
        <dbReference type="ARBA" id="ARBA00022519"/>
    </source>
</evidence>
<dbReference type="PRINTS" id="PR00260">
    <property type="entry name" value="CHEMTRNSDUCR"/>
</dbReference>
<dbReference type="InterPro" id="IPR004090">
    <property type="entry name" value="Chemotax_Me-accpt_rcpt"/>
</dbReference>
<evidence type="ECO:0000259" key="14">
    <source>
        <dbReference type="PROSITE" id="PS50885"/>
    </source>
</evidence>
<dbReference type="PANTHER" id="PTHR32089">
    <property type="entry name" value="METHYL-ACCEPTING CHEMOTAXIS PROTEIN MCPB"/>
    <property type="match status" value="1"/>
</dbReference>
<dbReference type="RefSeq" id="WP_171909892.1">
    <property type="nucleotide sequence ID" value="NZ_FOEG01000004.1"/>
</dbReference>
<keyword evidence="5 11" id="KW-0812">Transmembrane</keyword>
<feature type="domain" description="T-SNARE coiled-coil homology" evidence="13">
    <location>
        <begin position="562"/>
        <end position="616"/>
    </location>
</feature>
<feature type="transmembrane region" description="Helical" evidence="11">
    <location>
        <begin position="287"/>
        <end position="307"/>
    </location>
</feature>
<dbReference type="Pfam" id="PF00672">
    <property type="entry name" value="HAMP"/>
    <property type="match status" value="1"/>
</dbReference>
<evidence type="ECO:0000256" key="3">
    <source>
        <dbReference type="ARBA" id="ARBA00022500"/>
    </source>
</evidence>
<keyword evidence="8 10" id="KW-0807">Transducer</keyword>
<evidence type="ECO:0000259" key="12">
    <source>
        <dbReference type="PROSITE" id="PS50111"/>
    </source>
</evidence>
<keyword evidence="16" id="KW-1185">Reference proteome</keyword>
<feature type="domain" description="HAMP" evidence="14">
    <location>
        <begin position="308"/>
        <end position="362"/>
    </location>
</feature>
<feature type="domain" description="Methyl-accepting transducer" evidence="12">
    <location>
        <begin position="367"/>
        <end position="603"/>
    </location>
</feature>
<keyword evidence="6 11" id="KW-1133">Transmembrane helix</keyword>
<dbReference type="GO" id="GO:0005886">
    <property type="term" value="C:plasma membrane"/>
    <property type="evidence" value="ECO:0007669"/>
    <property type="project" value="UniProtKB-SubCell"/>
</dbReference>
<evidence type="ECO:0000256" key="2">
    <source>
        <dbReference type="ARBA" id="ARBA00022475"/>
    </source>
</evidence>
<evidence type="ECO:0000256" key="11">
    <source>
        <dbReference type="SAM" id="Phobius"/>
    </source>
</evidence>
<dbReference type="SUPFAM" id="SSF58104">
    <property type="entry name" value="Methyl-accepting chemotaxis protein (MCP) signaling domain"/>
    <property type="match status" value="1"/>
</dbReference>
<dbReference type="CDD" id="cd12914">
    <property type="entry name" value="PDC1_DGC_like"/>
    <property type="match status" value="1"/>
</dbReference>
<comment type="subcellular location">
    <subcellularLocation>
        <location evidence="1">Cell inner membrane</location>
        <topology evidence="1">Multi-pass membrane protein</topology>
    </subcellularLocation>
</comment>
<dbReference type="GO" id="GO:0007165">
    <property type="term" value="P:signal transduction"/>
    <property type="evidence" value="ECO:0007669"/>
    <property type="project" value="UniProtKB-KW"/>
</dbReference>
<dbReference type="Pfam" id="PF00015">
    <property type="entry name" value="MCPsignal"/>
    <property type="match status" value="1"/>
</dbReference>
<dbReference type="GO" id="GO:0006935">
    <property type="term" value="P:chemotaxis"/>
    <property type="evidence" value="ECO:0007669"/>
    <property type="project" value="UniProtKB-KW"/>
</dbReference>
<keyword evidence="2" id="KW-1003">Cell membrane</keyword>
<proteinExistence type="inferred from homology"/>
<protein>
    <submittedName>
        <fullName evidence="15">Methyl-accepting chemotaxis protein</fullName>
    </submittedName>
</protein>
<evidence type="ECO:0000256" key="1">
    <source>
        <dbReference type="ARBA" id="ARBA00004429"/>
    </source>
</evidence>
<evidence type="ECO:0000256" key="9">
    <source>
        <dbReference type="ARBA" id="ARBA00029447"/>
    </source>
</evidence>
<dbReference type="CDD" id="cd12912">
    <property type="entry name" value="PDC2_MCP_like"/>
    <property type="match status" value="1"/>
</dbReference>
<evidence type="ECO:0000256" key="8">
    <source>
        <dbReference type="ARBA" id="ARBA00023224"/>
    </source>
</evidence>
<accession>A0A1H8TDD6</accession>
<dbReference type="InterPro" id="IPR004089">
    <property type="entry name" value="MCPsignal_dom"/>
</dbReference>
<dbReference type="AlphaFoldDB" id="A0A1H8TDD6"/>
<dbReference type="InterPro" id="IPR029151">
    <property type="entry name" value="Sensor-like_sf"/>
</dbReference>
<dbReference type="InterPro" id="IPR000727">
    <property type="entry name" value="T_SNARE_dom"/>
</dbReference>
<reference evidence="15 16" key="1">
    <citation type="submission" date="2016-10" db="EMBL/GenBank/DDBJ databases">
        <authorList>
            <person name="de Groot N.N."/>
        </authorList>
    </citation>
    <scope>NUCLEOTIDE SEQUENCE [LARGE SCALE GENOMIC DNA]</scope>
    <source>
        <strain evidence="15 16">CGMCC 1.6291</strain>
    </source>
</reference>
<dbReference type="EMBL" id="FOEG01000004">
    <property type="protein sequence ID" value="SEO89120.1"/>
    <property type="molecule type" value="Genomic_DNA"/>
</dbReference>
<dbReference type="Gene3D" id="1.10.287.950">
    <property type="entry name" value="Methyl-accepting chemotaxis protein"/>
    <property type="match status" value="1"/>
</dbReference>
<dbReference type="PROSITE" id="PS50111">
    <property type="entry name" value="CHEMOTAXIS_TRANSDUC_2"/>
    <property type="match status" value="1"/>
</dbReference>
<dbReference type="SUPFAM" id="SSF103190">
    <property type="entry name" value="Sensory domain-like"/>
    <property type="match status" value="1"/>
</dbReference>
<dbReference type="SMART" id="SM00304">
    <property type="entry name" value="HAMP"/>
    <property type="match status" value="2"/>
</dbReference>
<dbReference type="STRING" id="406100.SAMN04488052_10496"/>
<evidence type="ECO:0000256" key="10">
    <source>
        <dbReference type="PROSITE-ProRule" id="PRU00284"/>
    </source>
</evidence>
<keyword evidence="3" id="KW-0145">Chemotaxis</keyword>
<keyword evidence="4" id="KW-0997">Cell inner membrane</keyword>
<dbReference type="FunFam" id="1.10.287.950:FF:000001">
    <property type="entry name" value="Methyl-accepting chemotaxis sensory transducer"/>
    <property type="match status" value="1"/>
</dbReference>
<dbReference type="SMART" id="SM00283">
    <property type="entry name" value="MA"/>
    <property type="match status" value="1"/>
</dbReference>
<evidence type="ECO:0000313" key="16">
    <source>
        <dbReference type="Proteomes" id="UP000199657"/>
    </source>
</evidence>
<evidence type="ECO:0000256" key="7">
    <source>
        <dbReference type="ARBA" id="ARBA00023136"/>
    </source>
</evidence>
<dbReference type="GO" id="GO:0004888">
    <property type="term" value="F:transmembrane signaling receptor activity"/>
    <property type="evidence" value="ECO:0007669"/>
    <property type="project" value="InterPro"/>
</dbReference>
<dbReference type="Pfam" id="PF02743">
    <property type="entry name" value="dCache_1"/>
    <property type="match status" value="1"/>
</dbReference>
<comment type="similarity">
    <text evidence="9">Belongs to the methyl-accepting chemotaxis (MCP) protein family.</text>
</comment>
<evidence type="ECO:0000313" key="15">
    <source>
        <dbReference type="EMBL" id="SEO89120.1"/>
    </source>
</evidence>
<organism evidence="15 16">
    <name type="scientific">Aquisalimonas asiatica</name>
    <dbReference type="NCBI Taxonomy" id="406100"/>
    <lineage>
        <taxon>Bacteria</taxon>
        <taxon>Pseudomonadati</taxon>
        <taxon>Pseudomonadota</taxon>
        <taxon>Gammaproteobacteria</taxon>
        <taxon>Chromatiales</taxon>
        <taxon>Ectothiorhodospiraceae</taxon>
        <taxon>Aquisalimonas</taxon>
    </lineage>
</organism>
<dbReference type="PROSITE" id="PS50192">
    <property type="entry name" value="T_SNARE"/>
    <property type="match status" value="1"/>
</dbReference>
<keyword evidence="7 11" id="KW-0472">Membrane</keyword>
<dbReference type="InterPro" id="IPR033479">
    <property type="entry name" value="dCache_1"/>
</dbReference>